<dbReference type="HAMAP" id="MF_00362">
    <property type="entry name" value="Ribosomal_uL10"/>
    <property type="match status" value="1"/>
</dbReference>
<name>A0A8J7FW14_9FLAO</name>
<dbReference type="GO" id="GO:0015934">
    <property type="term" value="C:large ribosomal subunit"/>
    <property type="evidence" value="ECO:0007669"/>
    <property type="project" value="InterPro"/>
</dbReference>
<dbReference type="CDD" id="cd05797">
    <property type="entry name" value="Ribosomal_L10"/>
    <property type="match status" value="1"/>
</dbReference>
<feature type="region of interest" description="Disordered" evidence="7">
    <location>
        <begin position="155"/>
        <end position="175"/>
    </location>
</feature>
<dbReference type="InterPro" id="IPR002363">
    <property type="entry name" value="Ribosomal_uL10_CS_bac"/>
</dbReference>
<dbReference type="SUPFAM" id="SSF160369">
    <property type="entry name" value="Ribosomal protein L10-like"/>
    <property type="match status" value="1"/>
</dbReference>
<evidence type="ECO:0000256" key="5">
    <source>
        <dbReference type="ARBA" id="ARBA00035202"/>
    </source>
</evidence>
<dbReference type="GO" id="GO:0006412">
    <property type="term" value="P:translation"/>
    <property type="evidence" value="ECO:0007669"/>
    <property type="project" value="UniProtKB-UniRule"/>
</dbReference>
<dbReference type="PANTHER" id="PTHR11560">
    <property type="entry name" value="39S RIBOSOMAL PROTEIN L10, MITOCHONDRIAL"/>
    <property type="match status" value="1"/>
</dbReference>
<dbReference type="InterPro" id="IPR022973">
    <property type="entry name" value="Ribosomal_uL10_bac"/>
</dbReference>
<accession>A0A8J7FW14</accession>
<comment type="function">
    <text evidence="1 6">Forms part of the ribosomal stalk, playing a central role in the interaction of the ribosome with GTP-bound translation factors.</text>
</comment>
<dbReference type="PROSITE" id="PS01109">
    <property type="entry name" value="RIBOSOMAL_L10"/>
    <property type="match status" value="1"/>
</dbReference>
<reference evidence="8" key="1">
    <citation type="submission" date="2020-10" db="EMBL/GenBank/DDBJ databases">
        <authorList>
            <person name="Lu T."/>
            <person name="Wang Q."/>
            <person name="Han X."/>
        </authorList>
    </citation>
    <scope>NUCLEOTIDE SEQUENCE</scope>
    <source>
        <strain evidence="8">WQ 117</strain>
    </source>
</reference>
<dbReference type="Proteomes" id="UP000608754">
    <property type="component" value="Unassembled WGS sequence"/>
</dbReference>
<evidence type="ECO:0000256" key="3">
    <source>
        <dbReference type="ARBA" id="ARBA00022980"/>
    </source>
</evidence>
<dbReference type="Gene3D" id="3.30.70.1730">
    <property type="match status" value="1"/>
</dbReference>
<protein>
    <recommendedName>
        <fullName evidence="5 6">Large ribosomal subunit protein uL10</fullName>
    </recommendedName>
</protein>
<dbReference type="GO" id="GO:0003735">
    <property type="term" value="F:structural constituent of ribosome"/>
    <property type="evidence" value="ECO:0007669"/>
    <property type="project" value="InterPro"/>
</dbReference>
<evidence type="ECO:0000256" key="6">
    <source>
        <dbReference type="HAMAP-Rule" id="MF_00362"/>
    </source>
</evidence>
<dbReference type="InterPro" id="IPR043141">
    <property type="entry name" value="Ribosomal_uL10-like_sf"/>
</dbReference>
<keyword evidence="9" id="KW-1185">Reference proteome</keyword>
<evidence type="ECO:0000313" key="8">
    <source>
        <dbReference type="EMBL" id="MBF0597521.1"/>
    </source>
</evidence>
<dbReference type="AlphaFoldDB" id="A0A8J7FW14"/>
<evidence type="ECO:0000256" key="7">
    <source>
        <dbReference type="SAM" id="MobiDB-lite"/>
    </source>
</evidence>
<comment type="similarity">
    <text evidence="2 6">Belongs to the universal ribosomal protein uL10 family.</text>
</comment>
<dbReference type="InterPro" id="IPR047865">
    <property type="entry name" value="Ribosomal_uL10_bac_type"/>
</dbReference>
<evidence type="ECO:0000313" key="9">
    <source>
        <dbReference type="Proteomes" id="UP000608754"/>
    </source>
</evidence>
<keyword evidence="6" id="KW-0694">RNA-binding</keyword>
<dbReference type="RefSeq" id="WP_194183192.1">
    <property type="nucleotide sequence ID" value="NZ_JADGIK010000005.1"/>
</dbReference>
<dbReference type="GO" id="GO:0070180">
    <property type="term" value="F:large ribosomal subunit rRNA binding"/>
    <property type="evidence" value="ECO:0007669"/>
    <property type="project" value="UniProtKB-UniRule"/>
</dbReference>
<comment type="subunit">
    <text evidence="6">Part of the ribosomal stalk of the 50S ribosomal subunit. The N-terminus interacts with L11 and the large rRNA to form the base of the stalk. The C-terminus forms an elongated spine to which L12 dimers bind in a sequential fashion forming a multimeric L10(L12)X complex.</text>
</comment>
<dbReference type="Pfam" id="PF00466">
    <property type="entry name" value="Ribosomal_L10"/>
    <property type="match status" value="1"/>
</dbReference>
<dbReference type="InterPro" id="IPR001790">
    <property type="entry name" value="Ribosomal_uL10"/>
</dbReference>
<proteinExistence type="inferred from homology"/>
<sequence>MTKQDKAAMIEDLQVVLNSSKIIYLADIEGLSAVNSTELRRACYKSNVSLRVVKNTLLKKAMERIEDKNFEELYGSLKGNTAIMTAEVGNAPAKVIELFRKKAEKPVLKGAWIEDNVYVGDDKLPQLVALKSREELIADIVMLLQSPIKTLVSQLENKDNASTAEEVTEETPAAE</sequence>
<evidence type="ECO:0000256" key="1">
    <source>
        <dbReference type="ARBA" id="ARBA00002633"/>
    </source>
</evidence>
<dbReference type="EMBL" id="JADGIK010000005">
    <property type="protein sequence ID" value="MBF0597521.1"/>
    <property type="molecule type" value="Genomic_DNA"/>
</dbReference>
<dbReference type="NCBIfam" id="NF000955">
    <property type="entry name" value="PRK00099.1-1"/>
    <property type="match status" value="1"/>
</dbReference>
<comment type="caution">
    <text evidence="8">The sequence shown here is derived from an EMBL/GenBank/DDBJ whole genome shotgun (WGS) entry which is preliminary data.</text>
</comment>
<gene>
    <name evidence="6" type="primary">rplJ</name>
    <name evidence="8" type="ORF">IM532_08665</name>
</gene>
<organism evidence="8 9">
    <name type="scientific">Faecalibacter rhinopitheci</name>
    <dbReference type="NCBI Taxonomy" id="2779678"/>
    <lineage>
        <taxon>Bacteria</taxon>
        <taxon>Pseudomonadati</taxon>
        <taxon>Bacteroidota</taxon>
        <taxon>Flavobacteriia</taxon>
        <taxon>Flavobacteriales</taxon>
        <taxon>Weeksellaceae</taxon>
        <taxon>Faecalibacter</taxon>
    </lineage>
</organism>
<evidence type="ECO:0000256" key="4">
    <source>
        <dbReference type="ARBA" id="ARBA00023274"/>
    </source>
</evidence>
<evidence type="ECO:0000256" key="2">
    <source>
        <dbReference type="ARBA" id="ARBA00008889"/>
    </source>
</evidence>
<keyword evidence="6" id="KW-0699">rRNA-binding</keyword>
<keyword evidence="3 6" id="KW-0689">Ribosomal protein</keyword>
<keyword evidence="4 6" id="KW-0687">Ribonucleoprotein</keyword>